<keyword evidence="3" id="KW-1185">Reference proteome</keyword>
<feature type="region of interest" description="Disordered" evidence="1">
    <location>
        <begin position="579"/>
        <end position="624"/>
    </location>
</feature>
<feature type="compositionally biased region" description="Gly residues" evidence="1">
    <location>
        <begin position="703"/>
        <end position="713"/>
    </location>
</feature>
<feature type="compositionally biased region" description="Pro residues" evidence="1">
    <location>
        <begin position="173"/>
        <end position="183"/>
    </location>
</feature>
<feature type="region of interest" description="Disordered" evidence="1">
    <location>
        <begin position="287"/>
        <end position="364"/>
    </location>
</feature>
<dbReference type="EMBL" id="CDMY01000284">
    <property type="protein sequence ID" value="CEL99614.1"/>
    <property type="molecule type" value="Genomic_DNA"/>
</dbReference>
<accession>A0A0G4EQB1</accession>
<feature type="region of interest" description="Disordered" evidence="1">
    <location>
        <begin position="129"/>
        <end position="183"/>
    </location>
</feature>
<dbReference type="VEuPathDB" id="CryptoDB:Vbra_1530"/>
<dbReference type="InParanoid" id="A0A0G4EQB1"/>
<gene>
    <name evidence="2" type="ORF">Vbra_1530</name>
</gene>
<dbReference type="AlphaFoldDB" id="A0A0G4EQB1"/>
<proteinExistence type="predicted"/>
<feature type="compositionally biased region" description="Basic and acidic residues" evidence="1">
    <location>
        <begin position="338"/>
        <end position="353"/>
    </location>
</feature>
<name>A0A0G4EQB1_VITBC</name>
<reference evidence="2 3" key="1">
    <citation type="submission" date="2014-11" db="EMBL/GenBank/DDBJ databases">
        <authorList>
            <person name="Zhu J."/>
            <person name="Qi W."/>
            <person name="Song R."/>
        </authorList>
    </citation>
    <scope>NUCLEOTIDE SEQUENCE [LARGE SCALE GENOMIC DNA]</scope>
</reference>
<feature type="compositionally biased region" description="Acidic residues" evidence="1">
    <location>
        <begin position="646"/>
        <end position="655"/>
    </location>
</feature>
<feature type="compositionally biased region" description="Low complexity" evidence="1">
    <location>
        <begin position="320"/>
        <end position="333"/>
    </location>
</feature>
<organism evidence="2 3">
    <name type="scientific">Vitrella brassicaformis (strain CCMP3155)</name>
    <dbReference type="NCBI Taxonomy" id="1169540"/>
    <lineage>
        <taxon>Eukaryota</taxon>
        <taxon>Sar</taxon>
        <taxon>Alveolata</taxon>
        <taxon>Colpodellida</taxon>
        <taxon>Vitrellaceae</taxon>
        <taxon>Vitrella</taxon>
    </lineage>
</organism>
<evidence type="ECO:0000313" key="2">
    <source>
        <dbReference type="EMBL" id="CEL99614.1"/>
    </source>
</evidence>
<dbReference type="Proteomes" id="UP000041254">
    <property type="component" value="Unassembled WGS sequence"/>
</dbReference>
<feature type="compositionally biased region" description="Polar residues" evidence="1">
    <location>
        <begin position="138"/>
        <end position="147"/>
    </location>
</feature>
<feature type="compositionally biased region" description="Low complexity" evidence="1">
    <location>
        <begin position="579"/>
        <end position="590"/>
    </location>
</feature>
<feature type="region of interest" description="Disordered" evidence="1">
    <location>
        <begin position="641"/>
        <end position="770"/>
    </location>
</feature>
<feature type="compositionally biased region" description="Pro residues" evidence="1">
    <location>
        <begin position="605"/>
        <end position="619"/>
    </location>
</feature>
<sequence length="969" mass="104099">MAASGGHPDQEQQELSHNELVSAAQSAIAECRQAAEREARGSWQRCPVELRQKGRQGHQQIAFICPGWLAEYLIHGRTLAAVHKALDNALALRRCALQQQAQQHHQQHRQQLHQQQLQMAHVSVGVAASRQPAANGGTRDSQVSGCPSNPPDQKGTTAGNHPHHPHHGHNQPSPSPSPQPPIHPIVSLLRERVSGPLCIEPCHHGDRLVAWRVALPRKKGSRVEVEDFSCGGQSHGVRGALVEAIHYRNARLKGLKDESRQDVWTSCLVECEGLLDVVEEYDWPPEEQVDVEDTPAQQQQQQQQQEEEEGNGGRRRSKRSLSSPTDSSPLPRRNAPRHAADDTHDSLKTRKAVDSGSSMEASPAAASAASASAAAAAPWPKRPDVETVSDCVEKFRAFCECPRGDGSIAARFRELPDKTSFEISSHHRYPECVTLTMGPYPDGHGGEYYLSAEASRGPIKTCWEFSQVYHKMKRMTPRRTQVAADPPPAPRLRPAAELHAHVHYDQLLSCTRATDMLKHDLEGVKLQKKSASGSLAIIVKGVGAYGDRPFEVRGSTYAHVLQAVMDAARYRDDLRTQAAAAAQGAAQPQPRSRPRKMSLMGQPMHPAPAPLHPPPPPAADAPEADRERGVLDITADFVSATGKIELEDDESEGTDDGSKSGNGRQMGVGGVKQEPASPAQRQQGGGGSADGDQHMEDAAGRGAAAGSGGGSVGIGPLVIEPSSSRGKRHDNLQGVHLHPHQQQRRSGGNGNPSGQAAVNGEGEGGGQGVGVGGRVAVGGVTRAQFVAMLRQRAPQPELHELAAKFEQNGEAFDTLDDGLLDLIKDPPDAQSAAVTKAFRRSFRVTDGCFLELQLFIKKLTDEADTHGGVSLADAAAAAADGGGHEQLAVERLTVDELAARLQQGSPAAAALSEKIKQASISGSVLRRILEEPDLPEGSAERRWVLAVKERSCLRLKLSLKGEVLRLLNV</sequence>
<feature type="compositionally biased region" description="Gly residues" evidence="1">
    <location>
        <begin position="761"/>
        <end position="770"/>
    </location>
</feature>
<evidence type="ECO:0000256" key="1">
    <source>
        <dbReference type="SAM" id="MobiDB-lite"/>
    </source>
</evidence>
<evidence type="ECO:0000313" key="3">
    <source>
        <dbReference type="Proteomes" id="UP000041254"/>
    </source>
</evidence>
<protein>
    <submittedName>
        <fullName evidence="2">Uncharacterized protein</fullName>
    </submittedName>
</protein>